<gene>
    <name evidence="15" type="ORF">SAMN02745134_02907</name>
</gene>
<dbReference type="Proteomes" id="UP000192468">
    <property type="component" value="Unassembled WGS sequence"/>
</dbReference>
<evidence type="ECO:0000256" key="5">
    <source>
        <dbReference type="ARBA" id="ARBA00022597"/>
    </source>
</evidence>
<evidence type="ECO:0000256" key="6">
    <source>
        <dbReference type="ARBA" id="ARBA00022683"/>
    </source>
</evidence>
<comment type="similarity">
    <text evidence="11">Belongs to the UlaA family.</text>
</comment>
<feature type="transmembrane region" description="Helical" evidence="14">
    <location>
        <begin position="420"/>
        <end position="438"/>
    </location>
</feature>
<comment type="subunit">
    <text evidence="2">Homodimer.</text>
</comment>
<dbReference type="RefSeq" id="WP_207651891.1">
    <property type="nucleotide sequence ID" value="NZ_FWXH01000014.1"/>
</dbReference>
<dbReference type="STRING" id="1121291.SAMN02745134_02907"/>
<reference evidence="15 16" key="1">
    <citation type="submission" date="2017-04" db="EMBL/GenBank/DDBJ databases">
        <authorList>
            <person name="Afonso C.L."/>
            <person name="Miller P.J."/>
            <person name="Scott M.A."/>
            <person name="Spackman E."/>
            <person name="Goraichik I."/>
            <person name="Dimitrov K.M."/>
            <person name="Suarez D.L."/>
            <person name="Swayne D.E."/>
        </authorList>
    </citation>
    <scope>NUCLEOTIDE SEQUENCE [LARGE SCALE GENOMIC DNA]</scope>
    <source>
        <strain evidence="15 16">DSM 12555</strain>
    </source>
</reference>
<feature type="transmembrane region" description="Helical" evidence="14">
    <location>
        <begin position="366"/>
        <end position="389"/>
    </location>
</feature>
<feature type="transmembrane region" description="Helical" evidence="14">
    <location>
        <begin position="252"/>
        <end position="271"/>
    </location>
</feature>
<evidence type="ECO:0000256" key="9">
    <source>
        <dbReference type="ARBA" id="ARBA00023136"/>
    </source>
</evidence>
<accession>A0A1W1XS86</accession>
<feature type="transmembrane region" description="Helical" evidence="14">
    <location>
        <begin position="313"/>
        <end position="333"/>
    </location>
</feature>
<dbReference type="NCBIfam" id="NF009553">
    <property type="entry name" value="PRK12997.1-5"/>
    <property type="match status" value="1"/>
</dbReference>
<feature type="transmembrane region" description="Helical" evidence="14">
    <location>
        <begin position="6"/>
        <end position="27"/>
    </location>
</feature>
<keyword evidence="5" id="KW-0762">Sugar transport</keyword>
<evidence type="ECO:0000256" key="4">
    <source>
        <dbReference type="ARBA" id="ARBA00022475"/>
    </source>
</evidence>
<feature type="transmembrane region" description="Helical" evidence="14">
    <location>
        <begin position="34"/>
        <end position="55"/>
    </location>
</feature>
<comment type="function">
    <text evidence="10">The phosphoenolpyruvate-dependent sugar phosphotransferase system (sugar PTS), a major carbohydrate active transport system, catalyzes the phosphorylation of incoming sugar substrates concomitantly with their translocation across the cell membrane. The enzyme II UlaABC PTS system is involved in ascorbate transport.</text>
</comment>
<evidence type="ECO:0000256" key="10">
    <source>
        <dbReference type="ARBA" id="ARBA00037387"/>
    </source>
</evidence>
<evidence type="ECO:0000256" key="11">
    <source>
        <dbReference type="ARBA" id="ARBA00038218"/>
    </source>
</evidence>
<keyword evidence="3" id="KW-0813">Transport</keyword>
<dbReference type="NCBIfam" id="NF006920">
    <property type="entry name" value="PRK09410.1-2"/>
    <property type="match status" value="1"/>
</dbReference>
<dbReference type="InterPro" id="IPR051562">
    <property type="entry name" value="Ascorbate-PTS_EIIC"/>
</dbReference>
<evidence type="ECO:0000256" key="14">
    <source>
        <dbReference type="SAM" id="Phobius"/>
    </source>
</evidence>
<sequence length="450" mass="47047">MMNFFLSFIDQPAIVVGIMALIGLIALKKPLSKIVTGTFKTIIGFVIFQLASGAISDSLNVLGPAFESAFHLQGVVPTNEAVIALVQKNFGTQMALIMALGFIVNILIARFTSLKYVFLTGHHMLFMAGLLAAILSVLGFNGTELIVVGSLLLGATMVITPAVVQPFYRKVTGSDTVAMGHFNGLTYVIAASVSKLVGNKEHSTEDINVPEGLSFFKDNVISTAVVMILIFVITLHLASSAVALKLSGGTDVTVFAIMSAFRFTAGFVMVLQGVRMMLAEIVPAFKGISEKIVPNAVPALDCPVIFPFAPNAVIIGFLASLVGAVVSFIILPFVGLPVLIPGLIPAFFVGAAAGVLANAQGGLRGTIIGCFVNGLILNTIPAFLLPLLASLGYANSTFGDADFAFTGIVVGNIGKAFSKGGIYALIVIIAIVFAALTIKSKSKNSKQVSE</sequence>
<proteinExistence type="inferred from homology"/>
<evidence type="ECO:0000256" key="7">
    <source>
        <dbReference type="ARBA" id="ARBA00022692"/>
    </source>
</evidence>
<feature type="transmembrane region" description="Helical" evidence="14">
    <location>
        <begin position="145"/>
        <end position="164"/>
    </location>
</feature>
<evidence type="ECO:0000256" key="8">
    <source>
        <dbReference type="ARBA" id="ARBA00022989"/>
    </source>
</evidence>
<keyword evidence="7 14" id="KW-0812">Transmembrane</keyword>
<evidence type="ECO:0000256" key="12">
    <source>
        <dbReference type="ARBA" id="ARBA00039702"/>
    </source>
</evidence>
<keyword evidence="4" id="KW-1003">Cell membrane</keyword>
<organism evidence="15 16">
    <name type="scientific">Clostridium acidisoli DSM 12555</name>
    <dbReference type="NCBI Taxonomy" id="1121291"/>
    <lineage>
        <taxon>Bacteria</taxon>
        <taxon>Bacillati</taxon>
        <taxon>Bacillota</taxon>
        <taxon>Clostridia</taxon>
        <taxon>Eubacteriales</taxon>
        <taxon>Clostridiaceae</taxon>
        <taxon>Clostridium</taxon>
    </lineage>
</organism>
<feature type="transmembrane region" description="Helical" evidence="14">
    <location>
        <begin position="224"/>
        <end position="246"/>
    </location>
</feature>
<keyword evidence="6" id="KW-0598">Phosphotransferase system</keyword>
<evidence type="ECO:0000256" key="13">
    <source>
        <dbReference type="ARBA" id="ARBA00042859"/>
    </source>
</evidence>
<evidence type="ECO:0000313" key="15">
    <source>
        <dbReference type="EMBL" id="SMC26712.1"/>
    </source>
</evidence>
<evidence type="ECO:0000256" key="3">
    <source>
        <dbReference type="ARBA" id="ARBA00022448"/>
    </source>
</evidence>
<dbReference type="GO" id="GO:0009401">
    <property type="term" value="P:phosphoenolpyruvate-dependent sugar phosphotransferase system"/>
    <property type="evidence" value="ECO:0007669"/>
    <property type="project" value="UniProtKB-KW"/>
</dbReference>
<comment type="subcellular location">
    <subcellularLocation>
        <location evidence="1">Cell membrane</location>
        <topology evidence="1">Multi-pass membrane protein</topology>
    </subcellularLocation>
</comment>
<evidence type="ECO:0000256" key="2">
    <source>
        <dbReference type="ARBA" id="ARBA00011738"/>
    </source>
</evidence>
<keyword evidence="8 14" id="KW-1133">Transmembrane helix</keyword>
<evidence type="ECO:0000313" key="16">
    <source>
        <dbReference type="Proteomes" id="UP000192468"/>
    </source>
</evidence>
<dbReference type="GO" id="GO:0005886">
    <property type="term" value="C:plasma membrane"/>
    <property type="evidence" value="ECO:0007669"/>
    <property type="project" value="UniProtKB-SubCell"/>
</dbReference>
<dbReference type="PANTHER" id="PTHR33843:SF4">
    <property type="entry name" value="ASCORBATE-SPECIFIC PTS SYSTEM EIIC COMPONENT"/>
    <property type="match status" value="1"/>
</dbReference>
<protein>
    <recommendedName>
        <fullName evidence="12">Ascorbate-specific PTS system EIIC component</fullName>
    </recommendedName>
    <alternativeName>
        <fullName evidence="13">Ascorbate-specific permease IIC component UlaA</fullName>
    </alternativeName>
</protein>
<feature type="transmembrane region" description="Helical" evidence="14">
    <location>
        <begin position="90"/>
        <end position="109"/>
    </location>
</feature>
<keyword evidence="16" id="KW-1185">Reference proteome</keyword>
<dbReference type="Pfam" id="PF03611">
    <property type="entry name" value="EIIC-GAT"/>
    <property type="match status" value="1"/>
</dbReference>
<name>A0A1W1XS86_9CLOT</name>
<dbReference type="PANTHER" id="PTHR33843">
    <property type="entry name" value="ASCORBATE-SPECIFIC PTS SYSTEM EIIC COMPONENT"/>
    <property type="match status" value="1"/>
</dbReference>
<dbReference type="InterPro" id="IPR004703">
    <property type="entry name" value="PTS_sugar-sp_permease"/>
</dbReference>
<dbReference type="EMBL" id="FWXH01000014">
    <property type="protein sequence ID" value="SMC26712.1"/>
    <property type="molecule type" value="Genomic_DNA"/>
</dbReference>
<feature type="transmembrane region" description="Helical" evidence="14">
    <location>
        <begin position="116"/>
        <end position="139"/>
    </location>
</feature>
<dbReference type="AlphaFoldDB" id="A0A1W1XS86"/>
<keyword evidence="9 14" id="KW-0472">Membrane</keyword>
<feature type="transmembrane region" description="Helical" evidence="14">
    <location>
        <begin position="339"/>
        <end position="359"/>
    </location>
</feature>
<evidence type="ECO:0000256" key="1">
    <source>
        <dbReference type="ARBA" id="ARBA00004651"/>
    </source>
</evidence>